<evidence type="ECO:0000256" key="5">
    <source>
        <dbReference type="RuleBase" id="RU361279"/>
    </source>
</evidence>
<evidence type="ECO:0000256" key="2">
    <source>
        <dbReference type="ARBA" id="ARBA00022741"/>
    </source>
</evidence>
<dbReference type="PIRSF" id="PIRSF006806">
    <property type="entry name" value="FTHF_cligase"/>
    <property type="match status" value="1"/>
</dbReference>
<feature type="binding site" evidence="4">
    <location>
        <begin position="4"/>
        <end position="8"/>
    </location>
    <ligand>
        <name>ATP</name>
        <dbReference type="ChEBI" id="CHEBI:30616"/>
    </ligand>
</feature>
<dbReference type="AlphaFoldDB" id="A0A3N1P220"/>
<sequence length="190" mass="20604">MTDRNGIRRWARQQRSALSPTEQDQAAKAAAQQALGLTELAGATTLALYLANDGELDPQPLLDALAGAGKTVLLPVLHPFVPGHLLFMRYQRGEAMTLNRFGIPEPQLDVRKVVPVSDIDVVFTPLVAFDDAGHRLGMGGGFYDRSLASYQGLVVGLAHDCQQHPALPVASWDKPLSLIVTPKGIKRFRS</sequence>
<keyword evidence="8" id="KW-1185">Reference proteome</keyword>
<dbReference type="Pfam" id="PF01812">
    <property type="entry name" value="5-FTHF_cyc-lig"/>
    <property type="match status" value="1"/>
</dbReference>
<keyword evidence="3 4" id="KW-0067">ATP-binding</keyword>
<dbReference type="RefSeq" id="WP_050660780.1">
    <property type="nucleotide sequence ID" value="NZ_JBLXEP010000003.1"/>
</dbReference>
<dbReference type="GO" id="GO:0009396">
    <property type="term" value="P:folic acid-containing compound biosynthetic process"/>
    <property type="evidence" value="ECO:0007669"/>
    <property type="project" value="TreeGrafter"/>
</dbReference>
<feature type="binding site" evidence="4">
    <location>
        <position position="50"/>
    </location>
    <ligand>
        <name>substrate</name>
    </ligand>
</feature>
<evidence type="ECO:0000256" key="3">
    <source>
        <dbReference type="ARBA" id="ARBA00022840"/>
    </source>
</evidence>
<dbReference type="Proteomes" id="UP000268033">
    <property type="component" value="Unassembled WGS sequence"/>
</dbReference>
<organism evidence="7 8">
    <name type="scientific">Gallaecimonas pentaromativorans</name>
    <dbReference type="NCBI Taxonomy" id="584787"/>
    <lineage>
        <taxon>Bacteria</taxon>
        <taxon>Pseudomonadati</taxon>
        <taxon>Pseudomonadota</taxon>
        <taxon>Gammaproteobacteria</taxon>
        <taxon>Enterobacterales</taxon>
        <taxon>Gallaecimonadaceae</taxon>
        <taxon>Gallaecimonas</taxon>
    </lineage>
</organism>
<feature type="binding site" evidence="4">
    <location>
        <position position="55"/>
    </location>
    <ligand>
        <name>substrate</name>
    </ligand>
</feature>
<evidence type="ECO:0000313" key="7">
    <source>
        <dbReference type="EMBL" id="ROQ22505.1"/>
    </source>
</evidence>
<dbReference type="STRING" id="584787.GCA_001247655_02244"/>
<keyword evidence="5" id="KW-0479">Metal-binding</keyword>
<keyword evidence="7" id="KW-0436">Ligase</keyword>
<dbReference type="OrthoDB" id="9801938at2"/>
<evidence type="ECO:0000256" key="6">
    <source>
        <dbReference type="SAM" id="MobiDB-lite"/>
    </source>
</evidence>
<feature type="region of interest" description="Disordered" evidence="6">
    <location>
        <begin position="1"/>
        <end position="20"/>
    </location>
</feature>
<evidence type="ECO:0000256" key="1">
    <source>
        <dbReference type="ARBA" id="ARBA00010638"/>
    </source>
</evidence>
<name>A0A3N1P220_9GAMM</name>
<dbReference type="GO" id="GO:0005524">
    <property type="term" value="F:ATP binding"/>
    <property type="evidence" value="ECO:0007669"/>
    <property type="project" value="UniProtKB-KW"/>
</dbReference>
<gene>
    <name evidence="7" type="ORF">EDC28_110150</name>
</gene>
<dbReference type="Gene3D" id="3.40.50.10420">
    <property type="entry name" value="NagB/RpiA/CoA transferase-like"/>
    <property type="match status" value="1"/>
</dbReference>
<dbReference type="InterPro" id="IPR002698">
    <property type="entry name" value="FTHF_cligase"/>
</dbReference>
<keyword evidence="5" id="KW-0460">Magnesium</keyword>
<dbReference type="EC" id="6.3.3.2" evidence="5"/>
<dbReference type="GO" id="GO:0035999">
    <property type="term" value="P:tetrahydrofolate interconversion"/>
    <property type="evidence" value="ECO:0007669"/>
    <property type="project" value="TreeGrafter"/>
</dbReference>
<dbReference type="GO" id="GO:0046872">
    <property type="term" value="F:metal ion binding"/>
    <property type="evidence" value="ECO:0007669"/>
    <property type="project" value="UniProtKB-KW"/>
</dbReference>
<proteinExistence type="inferred from homology"/>
<dbReference type="PANTHER" id="PTHR23407">
    <property type="entry name" value="ATPASE INHIBITOR/5-FORMYLTETRAHYDROFOLATE CYCLO-LIGASE"/>
    <property type="match status" value="1"/>
</dbReference>
<comment type="catalytic activity">
    <reaction evidence="5">
        <text>(6S)-5-formyl-5,6,7,8-tetrahydrofolate + ATP = (6R)-5,10-methenyltetrahydrofolate + ADP + phosphate</text>
        <dbReference type="Rhea" id="RHEA:10488"/>
        <dbReference type="ChEBI" id="CHEBI:30616"/>
        <dbReference type="ChEBI" id="CHEBI:43474"/>
        <dbReference type="ChEBI" id="CHEBI:57455"/>
        <dbReference type="ChEBI" id="CHEBI:57457"/>
        <dbReference type="ChEBI" id="CHEBI:456216"/>
        <dbReference type="EC" id="6.3.3.2"/>
    </reaction>
</comment>
<keyword evidence="2 4" id="KW-0547">Nucleotide-binding</keyword>
<accession>A0A3N1P220</accession>
<evidence type="ECO:0000256" key="4">
    <source>
        <dbReference type="PIRSR" id="PIRSR006806-1"/>
    </source>
</evidence>
<protein>
    <recommendedName>
        <fullName evidence="5">5-formyltetrahydrofolate cyclo-ligase</fullName>
        <ecNumber evidence="5">6.3.3.2</ecNumber>
    </recommendedName>
</protein>
<dbReference type="NCBIfam" id="TIGR02727">
    <property type="entry name" value="MTHFS_bact"/>
    <property type="match status" value="1"/>
</dbReference>
<comment type="similarity">
    <text evidence="1 5">Belongs to the 5-formyltetrahydrofolate cyclo-ligase family.</text>
</comment>
<dbReference type="EMBL" id="RJUL01000010">
    <property type="protein sequence ID" value="ROQ22505.1"/>
    <property type="molecule type" value="Genomic_DNA"/>
</dbReference>
<dbReference type="GO" id="GO:0030272">
    <property type="term" value="F:5-formyltetrahydrofolate cyclo-ligase activity"/>
    <property type="evidence" value="ECO:0007669"/>
    <property type="project" value="UniProtKB-EC"/>
</dbReference>
<evidence type="ECO:0000313" key="8">
    <source>
        <dbReference type="Proteomes" id="UP000268033"/>
    </source>
</evidence>
<dbReference type="PANTHER" id="PTHR23407:SF1">
    <property type="entry name" value="5-FORMYLTETRAHYDROFOLATE CYCLO-LIGASE"/>
    <property type="match status" value="1"/>
</dbReference>
<reference evidence="7 8" key="1">
    <citation type="submission" date="2018-11" db="EMBL/GenBank/DDBJ databases">
        <title>Genomic Encyclopedia of Type Strains, Phase IV (KMG-IV): sequencing the most valuable type-strain genomes for metagenomic binning, comparative biology and taxonomic classification.</title>
        <authorList>
            <person name="Goeker M."/>
        </authorList>
    </citation>
    <scope>NUCLEOTIDE SEQUENCE [LARGE SCALE GENOMIC DNA]</scope>
    <source>
        <strain evidence="7 8">DSM 21945</strain>
    </source>
</reference>
<dbReference type="SUPFAM" id="SSF100950">
    <property type="entry name" value="NagB/RpiA/CoA transferase-like"/>
    <property type="match status" value="1"/>
</dbReference>
<dbReference type="InterPro" id="IPR037171">
    <property type="entry name" value="NagB/RpiA_transferase-like"/>
</dbReference>
<comment type="cofactor">
    <cofactor evidence="5">
        <name>Mg(2+)</name>
        <dbReference type="ChEBI" id="CHEBI:18420"/>
    </cofactor>
</comment>
<feature type="binding site" evidence="4">
    <location>
        <begin position="135"/>
        <end position="143"/>
    </location>
    <ligand>
        <name>ATP</name>
        <dbReference type="ChEBI" id="CHEBI:30616"/>
    </ligand>
</feature>
<comment type="caution">
    <text evidence="7">The sequence shown here is derived from an EMBL/GenBank/DDBJ whole genome shotgun (WGS) entry which is preliminary data.</text>
</comment>
<dbReference type="InterPro" id="IPR024185">
    <property type="entry name" value="FTHF_cligase-like_sf"/>
</dbReference>